<feature type="coiled-coil region" evidence="1">
    <location>
        <begin position="5"/>
        <end position="39"/>
    </location>
</feature>
<keyword evidence="3" id="KW-1185">Reference proteome</keyword>
<evidence type="ECO:0000256" key="1">
    <source>
        <dbReference type="SAM" id="Coils"/>
    </source>
</evidence>
<proteinExistence type="predicted"/>
<gene>
    <name evidence="2" type="ORF">KFL_002890070</name>
</gene>
<evidence type="ECO:0000313" key="3">
    <source>
        <dbReference type="Proteomes" id="UP000054558"/>
    </source>
</evidence>
<reference evidence="2 3" key="1">
    <citation type="journal article" date="2014" name="Nat. Commun.">
        <title>Klebsormidium flaccidum genome reveals primary factors for plant terrestrial adaptation.</title>
        <authorList>
            <person name="Hori K."/>
            <person name="Maruyama F."/>
            <person name="Fujisawa T."/>
            <person name="Togashi T."/>
            <person name="Yamamoto N."/>
            <person name="Seo M."/>
            <person name="Sato S."/>
            <person name="Yamada T."/>
            <person name="Mori H."/>
            <person name="Tajima N."/>
            <person name="Moriyama T."/>
            <person name="Ikeuchi M."/>
            <person name="Watanabe M."/>
            <person name="Wada H."/>
            <person name="Kobayashi K."/>
            <person name="Saito M."/>
            <person name="Masuda T."/>
            <person name="Sasaki-Sekimoto Y."/>
            <person name="Mashiguchi K."/>
            <person name="Awai K."/>
            <person name="Shimojima M."/>
            <person name="Masuda S."/>
            <person name="Iwai M."/>
            <person name="Nobusawa T."/>
            <person name="Narise T."/>
            <person name="Kondo S."/>
            <person name="Saito H."/>
            <person name="Sato R."/>
            <person name="Murakawa M."/>
            <person name="Ihara Y."/>
            <person name="Oshima-Yamada Y."/>
            <person name="Ohtaka K."/>
            <person name="Satoh M."/>
            <person name="Sonobe K."/>
            <person name="Ishii M."/>
            <person name="Ohtani R."/>
            <person name="Kanamori-Sato M."/>
            <person name="Honoki R."/>
            <person name="Miyazaki D."/>
            <person name="Mochizuki H."/>
            <person name="Umetsu J."/>
            <person name="Higashi K."/>
            <person name="Shibata D."/>
            <person name="Kamiya Y."/>
            <person name="Sato N."/>
            <person name="Nakamura Y."/>
            <person name="Tabata S."/>
            <person name="Ida S."/>
            <person name="Kurokawa K."/>
            <person name="Ohta H."/>
        </authorList>
    </citation>
    <scope>NUCLEOTIDE SEQUENCE [LARGE SCALE GENOMIC DNA]</scope>
    <source>
        <strain evidence="2 3">NIES-2285</strain>
    </source>
</reference>
<name>A0A1Y1I662_KLENI</name>
<dbReference type="OMA" id="QSYIEEW"/>
<organism evidence="2 3">
    <name type="scientific">Klebsormidium nitens</name>
    <name type="common">Green alga</name>
    <name type="synonym">Ulothrix nitens</name>
    <dbReference type="NCBI Taxonomy" id="105231"/>
    <lineage>
        <taxon>Eukaryota</taxon>
        <taxon>Viridiplantae</taxon>
        <taxon>Streptophyta</taxon>
        <taxon>Klebsormidiophyceae</taxon>
        <taxon>Klebsormidiales</taxon>
        <taxon>Klebsormidiaceae</taxon>
        <taxon>Klebsormidium</taxon>
    </lineage>
</organism>
<dbReference type="AlphaFoldDB" id="A0A1Y1I662"/>
<dbReference type="PANTHER" id="PTHR35715:SF2">
    <property type="entry name" value="OS08G0511800 PROTEIN"/>
    <property type="match status" value="1"/>
</dbReference>
<protein>
    <submittedName>
        <fullName evidence="2">Uncharacterized protein</fullName>
    </submittedName>
</protein>
<keyword evidence="1" id="KW-0175">Coiled coil</keyword>
<sequence length="72" mass="8735">MEERESAWKRELERRERACEDAERKLREERLALDKQKRVFEGKAEEGDGVLEITLGKENYRCLRFAKKRSDY</sequence>
<accession>A0A1Y1I662</accession>
<dbReference type="EMBL" id="DF237238">
    <property type="protein sequence ID" value="GAQ86440.1"/>
    <property type="molecule type" value="Genomic_DNA"/>
</dbReference>
<dbReference type="PANTHER" id="PTHR35715">
    <property type="entry name" value="OS08G0511800 PROTEIN"/>
    <property type="match status" value="1"/>
</dbReference>
<dbReference type="Proteomes" id="UP000054558">
    <property type="component" value="Unassembled WGS sequence"/>
</dbReference>
<evidence type="ECO:0000313" key="2">
    <source>
        <dbReference type="EMBL" id="GAQ86440.1"/>
    </source>
</evidence>
<dbReference type="OrthoDB" id="2015859at2759"/>